<gene>
    <name evidence="3" type="primary">Xlr4c</name>
</gene>
<dbReference type="MGI" id="MGI:3574099">
    <property type="gene designation" value="Xlr4c"/>
</dbReference>
<sequence>MVGNIGVDQIKKRGGKLSDILGEQQELFQQFQSIHMQKIGEFGELCDRHVKNLGAIKCCRREAIIGEARKLVDYVEKRVAEETVHVNTQEAQDGVQSSLLSLLFS</sequence>
<reference evidence="2" key="7">
    <citation type="journal article" date="2005" name="Science">
        <title>The Transcriptional Landscape of the Mammalian Genome.</title>
        <authorList>
            <consortium name="The FANTOM Consortium"/>
            <consortium name="Riken Genome Exploration Research Group and Genome Science Group (Genome Network Project Core Group)"/>
        </authorList>
    </citation>
    <scope>NUCLEOTIDE SEQUENCE</scope>
    <source>
        <strain evidence="2">C57BL/6J</strain>
        <tissue evidence="2">Hippocampus</tissue>
    </source>
</reference>
<evidence type="ECO:0000313" key="3">
    <source>
        <dbReference type="MGI" id="MGI:3574099"/>
    </source>
</evidence>
<reference evidence="2" key="4">
    <citation type="submission" date="2000-07" db="EMBL/GenBank/DDBJ databases">
        <authorList>
            <person name="Adachi J."/>
            <person name="Aizawa K."/>
            <person name="Akahira S."/>
            <person name="Akimura T."/>
            <person name="Arai A."/>
            <person name="Aono H."/>
            <person name="Arakawa T."/>
            <person name="Bono H."/>
            <person name="Carninci P."/>
            <person name="Fukuda S."/>
            <person name="Fukunishi Y."/>
            <person name="Furuno M."/>
            <person name="Hanagaki T."/>
            <person name="Hara A."/>
            <person name="Hayatsu N."/>
            <person name="Hiramoto K."/>
            <person name="Hiraoka T."/>
            <person name="Hori F."/>
            <person name="Imotani K."/>
            <person name="Ishii Y."/>
            <person name="Itoh M."/>
            <person name="Izawa M."/>
            <person name="Kasukawa T."/>
            <person name="Kato H."/>
            <person name="Kawai J."/>
            <person name="Kojima Y."/>
            <person name="Konno H."/>
            <person name="Kouda M."/>
            <person name="Koya S."/>
            <person name="Kurihara C."/>
            <person name="Matsuyama T."/>
            <person name="Miyazaki A."/>
            <person name="Nishi K."/>
            <person name="Nomura K."/>
            <person name="Numazaki R."/>
            <person name="Ohno M."/>
            <person name="Okazaki Y."/>
            <person name="Okido T."/>
            <person name="Owa C."/>
            <person name="Saito H."/>
            <person name="Saito R."/>
            <person name="Sakai C."/>
            <person name="Sakai K."/>
            <person name="Sano H."/>
            <person name="Sasaki D."/>
            <person name="Shibata K."/>
            <person name="Shibata Y."/>
            <person name="Shinagawa A."/>
            <person name="Shiraki T."/>
            <person name="Sogabe Y."/>
            <person name="Suzuki H."/>
            <person name="Tagami M."/>
            <person name="Tagawa A."/>
            <person name="Takahashi F."/>
            <person name="Tanaka T."/>
            <person name="Tejima Y."/>
            <person name="Toya T."/>
            <person name="Yamamura T."/>
            <person name="Yasunishi A."/>
            <person name="Yoshida K."/>
            <person name="Yoshino M."/>
            <person name="Muramatsu M."/>
            <person name="Hayashizaki Y."/>
        </authorList>
    </citation>
    <scope>NUCLEOTIDE SEQUENCE</scope>
    <source>
        <strain evidence="2">C57BL/6J</strain>
        <tissue evidence="2">Hippocampus</tissue>
    </source>
</reference>
<dbReference type="Pfam" id="PF04803">
    <property type="entry name" value="Cor1"/>
    <property type="match status" value="1"/>
</dbReference>
<feature type="domain" description="XLR/SYCP3/FAM9" evidence="1">
    <location>
        <begin position="5"/>
        <end position="77"/>
    </location>
</feature>
<accession>Q8C1K9</accession>
<reference evidence="2" key="5">
    <citation type="journal article" date="2001" name="Nature">
        <title>Functional annotation of a full-length mouse cDNA collection.</title>
        <authorList>
            <consortium name="The RIKEN Genome Exploration Research Group Phase II Team and the FANTOM Consortium"/>
        </authorList>
    </citation>
    <scope>NUCLEOTIDE SEQUENCE</scope>
    <source>
        <strain evidence="2">C57BL/6J</strain>
        <tissue evidence="2">Hippocampus</tissue>
    </source>
</reference>
<reference evidence="2" key="2">
    <citation type="journal article" date="2000" name="Genome Res.">
        <title>Normalization and subtraction of cap-trapper-selected cDNAs to prepare full-length cDNA libraries for rapid discovery of new genes.</title>
        <authorList>
            <person name="Carninci P."/>
            <person name="Shibata Y."/>
            <person name="Hayatsu N."/>
            <person name="Sugahara Y."/>
            <person name="Shibata K."/>
            <person name="Itoh M."/>
            <person name="Konno H."/>
            <person name="Okazaki Y."/>
            <person name="Muramatsu M."/>
            <person name="Hayashizaki Y."/>
        </authorList>
    </citation>
    <scope>NUCLEOTIDE SEQUENCE</scope>
    <source>
        <strain evidence="2">C57BL/6J</strain>
        <tissue evidence="2">Hippocampus</tissue>
    </source>
</reference>
<organism evidence="2">
    <name type="scientific">Mus musculus</name>
    <name type="common">Mouse</name>
    <dbReference type="NCBI Taxonomy" id="10090"/>
    <lineage>
        <taxon>Eukaryota</taxon>
        <taxon>Metazoa</taxon>
        <taxon>Chordata</taxon>
        <taxon>Craniata</taxon>
        <taxon>Vertebrata</taxon>
        <taxon>Euteleostomi</taxon>
        <taxon>Mammalia</taxon>
        <taxon>Eutheria</taxon>
        <taxon>Euarchontoglires</taxon>
        <taxon>Glires</taxon>
        <taxon>Rodentia</taxon>
        <taxon>Myomorpha</taxon>
        <taxon>Muroidea</taxon>
        <taxon>Muridae</taxon>
        <taxon>Murinae</taxon>
        <taxon>Mus</taxon>
        <taxon>Mus</taxon>
    </lineage>
</organism>
<dbReference type="AGR" id="MGI:3574099"/>
<reference evidence="2" key="3">
    <citation type="journal article" date="2000" name="Genome Res.">
        <title>RIKEN integrated sequence analysis (RISA) system--384-format sequencing pipeline with 384 multicapillary sequencer.</title>
        <authorList>
            <person name="Shibata K."/>
            <person name="Itoh M."/>
            <person name="Aizawa K."/>
            <person name="Nagaoka S."/>
            <person name="Sasaki N."/>
            <person name="Carninci P."/>
            <person name="Konno H."/>
            <person name="Akiyama J."/>
            <person name="Nishi K."/>
            <person name="Kitsunai T."/>
            <person name="Tashiro H."/>
            <person name="Itoh M."/>
            <person name="Sumi N."/>
            <person name="Ishii Y."/>
            <person name="Nakamura S."/>
            <person name="Hazama M."/>
            <person name="Nishine T."/>
            <person name="Harada A."/>
            <person name="Yamamoto R."/>
            <person name="Matsumoto H."/>
            <person name="Sakaguchi S."/>
            <person name="Ikegami T."/>
            <person name="Kashiwagi K."/>
            <person name="Fujiwake S."/>
            <person name="Inoue K."/>
            <person name="Togawa Y."/>
            <person name="Izawa M."/>
            <person name="Ohara E."/>
            <person name="Watahiki M."/>
            <person name="Yoneda Y."/>
            <person name="Ishikawa T."/>
            <person name="Ozawa K."/>
            <person name="Tanaka T."/>
            <person name="Matsuura S."/>
            <person name="Kawai J."/>
            <person name="Okazaki Y."/>
            <person name="Muramatsu M."/>
            <person name="Inoue Y."/>
            <person name="Kira A."/>
            <person name="Hayashizaki Y."/>
        </authorList>
    </citation>
    <scope>NUCLEOTIDE SEQUENCE</scope>
    <source>
        <strain evidence="2">C57BL/6J</strain>
        <tissue evidence="2">Hippocampus</tissue>
    </source>
</reference>
<proteinExistence type="evidence at transcript level"/>
<dbReference type="AlphaFoldDB" id="Q8C1K9"/>
<reference evidence="2" key="1">
    <citation type="journal article" date="1999" name="Methods Enzymol.">
        <title>High-efficiency full-length cDNA cloning.</title>
        <authorList>
            <person name="Carninci P."/>
            <person name="Hayashizaki Y."/>
        </authorList>
    </citation>
    <scope>NUCLEOTIDE SEQUENCE</scope>
    <source>
        <strain evidence="2">C57BL/6J</strain>
        <tissue evidence="2">Hippocampus</tissue>
    </source>
</reference>
<dbReference type="InterPro" id="IPR006888">
    <property type="entry name" value="XLR/SYCP3/FAM9_dom"/>
</dbReference>
<evidence type="ECO:0000313" key="2">
    <source>
        <dbReference type="EMBL" id="BAC25410.1"/>
    </source>
</evidence>
<protein>
    <recommendedName>
        <fullName evidence="1">XLR/SYCP3/FAM9 domain-containing protein</fullName>
    </recommendedName>
</protein>
<evidence type="ECO:0000259" key="1">
    <source>
        <dbReference type="Pfam" id="PF04803"/>
    </source>
</evidence>
<reference evidence="2" key="6">
    <citation type="journal article" date="2002" name="Nature">
        <title>Analysis of the mouse transcriptome based on functional annotation of 60,770 full-length cDNAs.</title>
        <authorList>
            <consortium name="The FANTOM Consortium and the RIKEN Genome Exploration Research Group Phase I and II Team"/>
        </authorList>
    </citation>
    <scope>NUCLEOTIDE SEQUENCE</scope>
    <source>
        <strain evidence="2">C57BL/6J</strain>
        <tissue evidence="2">Hippocampus</tissue>
    </source>
</reference>
<dbReference type="EMBL" id="AK013623">
    <property type="protein sequence ID" value="BAC25410.1"/>
    <property type="molecule type" value="mRNA"/>
</dbReference>
<reference evidence="2" key="8">
    <citation type="journal article" date="2005" name="Science">
        <title>Antisense Transcription in the Mammalian Transcriptome.</title>
        <authorList>
            <consortium name="RIKEN Genome Exploration Research Group and Genome Science Group (Genome Network Project Core Group) and the FANTOM Consortium"/>
        </authorList>
    </citation>
    <scope>NUCLEOTIDE SEQUENCE</scope>
    <source>
        <strain evidence="2">C57BL/6J</strain>
        <tissue evidence="2">Hippocampus</tissue>
    </source>
</reference>
<name>Q8C1K9_MOUSE</name>